<organism evidence="2 3">
    <name type="scientific">Campylobacter concisus</name>
    <dbReference type="NCBI Taxonomy" id="199"/>
    <lineage>
        <taxon>Bacteria</taxon>
        <taxon>Pseudomonadati</taxon>
        <taxon>Campylobacterota</taxon>
        <taxon>Epsilonproteobacteria</taxon>
        <taxon>Campylobacterales</taxon>
        <taxon>Campylobacteraceae</taxon>
        <taxon>Campylobacter</taxon>
    </lineage>
</organism>
<dbReference type="InterPro" id="IPR045886">
    <property type="entry name" value="ThiF/MoeB/HesA"/>
</dbReference>
<dbReference type="GO" id="GO:0061504">
    <property type="term" value="P:cyclic threonylcarbamoyladenosine biosynthetic process"/>
    <property type="evidence" value="ECO:0007669"/>
    <property type="project" value="TreeGrafter"/>
</dbReference>
<dbReference type="InterPro" id="IPR000594">
    <property type="entry name" value="ThiF_NAD_FAD-bd"/>
</dbReference>
<dbReference type="RefSeq" id="WP_054197038.1">
    <property type="nucleotide sequence ID" value="NZ_CABMKQ010000016.1"/>
</dbReference>
<evidence type="ECO:0000313" key="2">
    <source>
        <dbReference type="EMBL" id="ALF48103.1"/>
    </source>
</evidence>
<evidence type="ECO:0000313" key="3">
    <source>
        <dbReference type="Proteomes" id="UP000066049"/>
    </source>
</evidence>
<dbReference type="GeneID" id="28663130"/>
<dbReference type="KEGG" id="ccoc:CCON33237_1451"/>
<dbReference type="CDD" id="cd00755">
    <property type="entry name" value="YgdL_like"/>
    <property type="match status" value="1"/>
</dbReference>
<protein>
    <submittedName>
        <fullName evidence="2">Dinucleotide-utilizing enzyme, molybdopterin/thiamine biosynthesis family 1</fullName>
    </submittedName>
</protein>
<dbReference type="PANTHER" id="PTHR43267">
    <property type="entry name" value="TRNA THREONYLCARBAMOYLADENOSINE DEHYDRATASE"/>
    <property type="match status" value="1"/>
</dbReference>
<dbReference type="AlphaFoldDB" id="A0A0M4SI75"/>
<gene>
    <name evidence="2" type="ORF">CCON33237_1451</name>
</gene>
<proteinExistence type="predicted"/>
<sequence>MQNDRFTRIRWLFGEDGFSRLQSAKVLVCGAGGVGGMCVDALARSGVGHITLIDKDIFDITNQNRQIYSENVGGIKVDEFAKIYPCITPIQALITPEFITSFDFSKFDVVIDAIDDITAKIALANAVDPSKFIASMGGAKRIDPTKIKAASVWKTSVDPLARKYRYELKKSGFSSKFDVVFSTEEPRCKPLGSFMGVTACFGLNLASLAVKKIVGQ</sequence>
<accession>A0A0M4SI75</accession>
<name>A0A0M4SI75_9BACT</name>
<dbReference type="Gene3D" id="3.40.50.720">
    <property type="entry name" value="NAD(P)-binding Rossmann-like Domain"/>
    <property type="match status" value="1"/>
</dbReference>
<dbReference type="PATRIC" id="fig|199.248.peg.1498"/>
<dbReference type="PANTHER" id="PTHR43267:SF1">
    <property type="entry name" value="TRNA THREONYLCARBAMOYLADENOSINE DEHYDRATASE"/>
    <property type="match status" value="1"/>
</dbReference>
<dbReference type="Pfam" id="PF00899">
    <property type="entry name" value="ThiF"/>
    <property type="match status" value="1"/>
</dbReference>
<dbReference type="SUPFAM" id="SSF69572">
    <property type="entry name" value="Activating enzymes of the ubiquitin-like proteins"/>
    <property type="match status" value="1"/>
</dbReference>
<feature type="domain" description="THIF-type NAD/FAD binding fold" evidence="1">
    <location>
        <begin position="12"/>
        <end position="127"/>
    </location>
</feature>
<dbReference type="EMBL" id="CP012541">
    <property type="protein sequence ID" value="ALF48103.1"/>
    <property type="molecule type" value="Genomic_DNA"/>
</dbReference>
<reference evidence="3" key="1">
    <citation type="submission" date="2015-08" db="EMBL/GenBank/DDBJ databases">
        <title>Comparative genomics of the Campylobacter concisus group.</title>
        <authorList>
            <person name="Miller W.G."/>
            <person name="Yee E."/>
            <person name="Chapman M.H."/>
            <person name="Huynh S."/>
            <person name="Bono J.L."/>
            <person name="On S.L.W."/>
            <person name="St Leger J."/>
            <person name="Foster G."/>
            <person name="Parker C.T."/>
        </authorList>
    </citation>
    <scope>NUCLEOTIDE SEQUENCE [LARGE SCALE GENOMIC DNA]</scope>
    <source>
        <strain evidence="3">ATCC 33237</strain>
    </source>
</reference>
<dbReference type="InterPro" id="IPR035985">
    <property type="entry name" value="Ubiquitin-activating_enz"/>
</dbReference>
<dbReference type="GO" id="GO:0008641">
    <property type="term" value="F:ubiquitin-like modifier activating enzyme activity"/>
    <property type="evidence" value="ECO:0007669"/>
    <property type="project" value="InterPro"/>
</dbReference>
<dbReference type="Proteomes" id="UP000066049">
    <property type="component" value="Chromosome"/>
</dbReference>
<dbReference type="GO" id="GO:0061503">
    <property type="term" value="F:tRNA threonylcarbamoyladenosine dehydratase"/>
    <property type="evidence" value="ECO:0007669"/>
    <property type="project" value="TreeGrafter"/>
</dbReference>
<evidence type="ECO:0000259" key="1">
    <source>
        <dbReference type="Pfam" id="PF00899"/>
    </source>
</evidence>